<evidence type="ECO:0000256" key="1">
    <source>
        <dbReference type="ARBA" id="ARBA00000085"/>
    </source>
</evidence>
<dbReference type="InterPro" id="IPR013767">
    <property type="entry name" value="PAS_fold"/>
</dbReference>
<dbReference type="PANTHER" id="PTHR43711">
    <property type="entry name" value="TWO-COMPONENT HISTIDINE KINASE"/>
    <property type="match status" value="1"/>
</dbReference>
<evidence type="ECO:0000259" key="10">
    <source>
        <dbReference type="PROSITE" id="PS50109"/>
    </source>
</evidence>
<sequence>MTVMESELTHKDISPSVDYNRSVNSRPYARPIESRRPLVTTRIGFMFVLAAACTLGFALLANLYSQSQAFNALMWVLTVAVCSLSGLISMRSARTLRTIEGELRRSVGDPRRWHAARPIIGDDEITEGWNELLQEIESAQQHQTHRSPATLDEEAITLARAMRGLPVAWVITDLTGRILFLSPPTCSLFNLNDTANHVGRDLLDLLGLRVGDSETLTKGERLLSNVQMVQQRHELEINGQHLHLRIARSRLVGRSGDGDGLAWILLDSTQQELATRARDQFLMTATHELRTPLNNLQAYAETLQAEEGLDVERQKEFCNIIVSEAHRLGRLVDQLLTVGQLEAGSMIANRHELDVLPMMEYVTEQLAAHAHQKQQKLLTNFSPKMPTVFGDREKLQAALVNLVGNAVKYTQEGGEIILRCSVEENWVRIDVQDNGPGISSEEQSKVFEKFFRGAQASESDQRGNGLGLAFTREVIRMHGGEIDLESSLGDGSVFTIRLPVGGQSRSGI</sequence>
<evidence type="ECO:0000256" key="9">
    <source>
        <dbReference type="SAM" id="Phobius"/>
    </source>
</evidence>
<name>A0A5C6A6L7_9BACT</name>
<proteinExistence type="predicted"/>
<dbReference type="Gene3D" id="3.30.450.20">
    <property type="entry name" value="PAS domain"/>
    <property type="match status" value="1"/>
</dbReference>
<keyword evidence="12" id="KW-1185">Reference proteome</keyword>
<dbReference type="SUPFAM" id="SSF55874">
    <property type="entry name" value="ATPase domain of HSP90 chaperone/DNA topoisomerase II/histidine kinase"/>
    <property type="match status" value="1"/>
</dbReference>
<dbReference type="SUPFAM" id="SSF55785">
    <property type="entry name" value="PYP-like sensor domain (PAS domain)"/>
    <property type="match status" value="1"/>
</dbReference>
<dbReference type="FunFam" id="3.30.565.10:FF:000037">
    <property type="entry name" value="Hybrid sensor histidine kinase/response regulator"/>
    <property type="match status" value="1"/>
</dbReference>
<dbReference type="GO" id="GO:0006355">
    <property type="term" value="P:regulation of DNA-templated transcription"/>
    <property type="evidence" value="ECO:0007669"/>
    <property type="project" value="InterPro"/>
</dbReference>
<dbReference type="InterPro" id="IPR050736">
    <property type="entry name" value="Sensor_HK_Regulatory"/>
</dbReference>
<evidence type="ECO:0000256" key="4">
    <source>
        <dbReference type="ARBA" id="ARBA00022679"/>
    </source>
</evidence>
<dbReference type="PROSITE" id="PS50109">
    <property type="entry name" value="HIS_KIN"/>
    <property type="match status" value="1"/>
</dbReference>
<keyword evidence="4 11" id="KW-0808">Transferase</keyword>
<evidence type="ECO:0000313" key="11">
    <source>
        <dbReference type="EMBL" id="TWT93983.1"/>
    </source>
</evidence>
<dbReference type="Proteomes" id="UP000320176">
    <property type="component" value="Unassembled WGS sequence"/>
</dbReference>
<comment type="caution">
    <text evidence="11">The sequence shown here is derived from an EMBL/GenBank/DDBJ whole genome shotgun (WGS) entry which is preliminary data.</text>
</comment>
<keyword evidence="9" id="KW-0472">Membrane</keyword>
<evidence type="ECO:0000256" key="5">
    <source>
        <dbReference type="ARBA" id="ARBA00022741"/>
    </source>
</evidence>
<evidence type="ECO:0000313" key="12">
    <source>
        <dbReference type="Proteomes" id="UP000320176"/>
    </source>
</evidence>
<keyword evidence="9" id="KW-1133">Transmembrane helix</keyword>
<dbReference type="InterPro" id="IPR036097">
    <property type="entry name" value="HisK_dim/P_sf"/>
</dbReference>
<feature type="transmembrane region" description="Helical" evidence="9">
    <location>
        <begin position="70"/>
        <end position="88"/>
    </location>
</feature>
<keyword evidence="8" id="KW-0902">Two-component regulatory system</keyword>
<dbReference type="GO" id="GO:0005524">
    <property type="term" value="F:ATP binding"/>
    <property type="evidence" value="ECO:0007669"/>
    <property type="project" value="UniProtKB-KW"/>
</dbReference>
<dbReference type="EC" id="2.7.13.3" evidence="2"/>
<dbReference type="PANTHER" id="PTHR43711:SF1">
    <property type="entry name" value="HISTIDINE KINASE 1"/>
    <property type="match status" value="1"/>
</dbReference>
<dbReference type="SMART" id="SM00387">
    <property type="entry name" value="HATPase_c"/>
    <property type="match status" value="1"/>
</dbReference>
<protein>
    <recommendedName>
        <fullName evidence="2">histidine kinase</fullName>
        <ecNumber evidence="2">2.7.13.3</ecNumber>
    </recommendedName>
</protein>
<accession>A0A5C6A6L7</accession>
<dbReference type="Pfam" id="PF00512">
    <property type="entry name" value="HisKA"/>
    <property type="match status" value="1"/>
</dbReference>
<dbReference type="Gene3D" id="1.10.287.130">
    <property type="match status" value="1"/>
</dbReference>
<dbReference type="InterPro" id="IPR005467">
    <property type="entry name" value="His_kinase_dom"/>
</dbReference>
<evidence type="ECO:0000256" key="3">
    <source>
        <dbReference type="ARBA" id="ARBA00022553"/>
    </source>
</evidence>
<dbReference type="InterPro" id="IPR003661">
    <property type="entry name" value="HisK_dim/P_dom"/>
</dbReference>
<evidence type="ECO:0000256" key="6">
    <source>
        <dbReference type="ARBA" id="ARBA00022777"/>
    </source>
</evidence>
<dbReference type="GO" id="GO:0000155">
    <property type="term" value="F:phosphorelay sensor kinase activity"/>
    <property type="evidence" value="ECO:0007669"/>
    <property type="project" value="InterPro"/>
</dbReference>
<reference evidence="11 12" key="1">
    <citation type="submission" date="2019-02" db="EMBL/GenBank/DDBJ databases">
        <title>Deep-cultivation of Planctomycetes and their phenomic and genomic characterization uncovers novel biology.</title>
        <authorList>
            <person name="Wiegand S."/>
            <person name="Jogler M."/>
            <person name="Boedeker C."/>
            <person name="Pinto D."/>
            <person name="Vollmers J."/>
            <person name="Rivas-Marin E."/>
            <person name="Kohn T."/>
            <person name="Peeters S.H."/>
            <person name="Heuer A."/>
            <person name="Rast P."/>
            <person name="Oberbeckmann S."/>
            <person name="Bunk B."/>
            <person name="Jeske O."/>
            <person name="Meyerdierks A."/>
            <person name="Storesund J.E."/>
            <person name="Kallscheuer N."/>
            <person name="Luecker S."/>
            <person name="Lage O.M."/>
            <person name="Pohl T."/>
            <person name="Merkel B.J."/>
            <person name="Hornburger P."/>
            <person name="Mueller R.-W."/>
            <person name="Bruemmer F."/>
            <person name="Labrenz M."/>
            <person name="Spormann A.M."/>
            <person name="Op Den Camp H."/>
            <person name="Overmann J."/>
            <person name="Amann R."/>
            <person name="Jetten M.S.M."/>
            <person name="Mascher T."/>
            <person name="Medema M.H."/>
            <person name="Devos D.P."/>
            <person name="Kaster A.-K."/>
            <person name="Ovreas L."/>
            <person name="Rohde M."/>
            <person name="Galperin M.Y."/>
            <person name="Jogler C."/>
        </authorList>
    </citation>
    <scope>NUCLEOTIDE SEQUENCE [LARGE SCALE GENOMIC DNA]</scope>
    <source>
        <strain evidence="11 12">Pla52n</strain>
    </source>
</reference>
<feature type="transmembrane region" description="Helical" evidence="9">
    <location>
        <begin position="43"/>
        <end position="64"/>
    </location>
</feature>
<evidence type="ECO:0000256" key="7">
    <source>
        <dbReference type="ARBA" id="ARBA00022840"/>
    </source>
</evidence>
<dbReference type="SUPFAM" id="SSF47384">
    <property type="entry name" value="Homodimeric domain of signal transducing histidine kinase"/>
    <property type="match status" value="1"/>
</dbReference>
<evidence type="ECO:0000256" key="2">
    <source>
        <dbReference type="ARBA" id="ARBA00012438"/>
    </source>
</evidence>
<keyword evidence="7" id="KW-0067">ATP-binding</keyword>
<keyword evidence="6 11" id="KW-0418">Kinase</keyword>
<dbReference type="SMART" id="SM00388">
    <property type="entry name" value="HisKA"/>
    <property type="match status" value="1"/>
</dbReference>
<dbReference type="Gene3D" id="3.30.565.10">
    <property type="entry name" value="Histidine kinase-like ATPase, C-terminal domain"/>
    <property type="match status" value="1"/>
</dbReference>
<dbReference type="InterPro" id="IPR004358">
    <property type="entry name" value="Sig_transdc_His_kin-like_C"/>
</dbReference>
<keyword evidence="3" id="KW-0597">Phosphoprotein</keyword>
<dbReference type="Pfam" id="PF02518">
    <property type="entry name" value="HATPase_c"/>
    <property type="match status" value="1"/>
</dbReference>
<gene>
    <name evidence="11" type="primary">yycG</name>
    <name evidence="11" type="ORF">Pla52n_58120</name>
</gene>
<dbReference type="InterPro" id="IPR036890">
    <property type="entry name" value="HATPase_C_sf"/>
</dbReference>
<feature type="domain" description="Histidine kinase" evidence="10">
    <location>
        <begin position="284"/>
        <end position="502"/>
    </location>
</feature>
<keyword evidence="9" id="KW-0812">Transmembrane</keyword>
<dbReference type="Pfam" id="PF00989">
    <property type="entry name" value="PAS"/>
    <property type="match status" value="1"/>
</dbReference>
<dbReference type="CDD" id="cd00075">
    <property type="entry name" value="HATPase"/>
    <property type="match status" value="1"/>
</dbReference>
<dbReference type="CDD" id="cd00082">
    <property type="entry name" value="HisKA"/>
    <property type="match status" value="1"/>
</dbReference>
<evidence type="ECO:0000256" key="8">
    <source>
        <dbReference type="ARBA" id="ARBA00023012"/>
    </source>
</evidence>
<dbReference type="EMBL" id="SJPN01000008">
    <property type="protein sequence ID" value="TWT93983.1"/>
    <property type="molecule type" value="Genomic_DNA"/>
</dbReference>
<dbReference type="PRINTS" id="PR00344">
    <property type="entry name" value="BCTRLSENSOR"/>
</dbReference>
<dbReference type="InterPro" id="IPR003594">
    <property type="entry name" value="HATPase_dom"/>
</dbReference>
<dbReference type="FunFam" id="1.10.287.130:FF:000001">
    <property type="entry name" value="Two-component sensor histidine kinase"/>
    <property type="match status" value="1"/>
</dbReference>
<keyword evidence="5" id="KW-0547">Nucleotide-binding</keyword>
<comment type="catalytic activity">
    <reaction evidence="1">
        <text>ATP + protein L-histidine = ADP + protein N-phospho-L-histidine.</text>
        <dbReference type="EC" id="2.7.13.3"/>
    </reaction>
</comment>
<dbReference type="InterPro" id="IPR035965">
    <property type="entry name" value="PAS-like_dom_sf"/>
</dbReference>
<dbReference type="AlphaFoldDB" id="A0A5C6A6L7"/>
<organism evidence="11 12">
    <name type="scientific">Stieleria varia</name>
    <dbReference type="NCBI Taxonomy" id="2528005"/>
    <lineage>
        <taxon>Bacteria</taxon>
        <taxon>Pseudomonadati</taxon>
        <taxon>Planctomycetota</taxon>
        <taxon>Planctomycetia</taxon>
        <taxon>Pirellulales</taxon>
        <taxon>Pirellulaceae</taxon>
        <taxon>Stieleria</taxon>
    </lineage>
</organism>
<dbReference type="RefSeq" id="WP_231742549.1">
    <property type="nucleotide sequence ID" value="NZ_SJPN01000008.1"/>
</dbReference>